<evidence type="ECO:0000256" key="3">
    <source>
        <dbReference type="ARBA" id="ARBA00022989"/>
    </source>
</evidence>
<dbReference type="InterPro" id="IPR005829">
    <property type="entry name" value="Sugar_transporter_CS"/>
</dbReference>
<feature type="transmembrane region" description="Helical" evidence="5">
    <location>
        <begin position="116"/>
        <end position="141"/>
    </location>
</feature>
<evidence type="ECO:0000256" key="2">
    <source>
        <dbReference type="ARBA" id="ARBA00022692"/>
    </source>
</evidence>
<feature type="transmembrane region" description="Helical" evidence="5">
    <location>
        <begin position="285"/>
        <end position="304"/>
    </location>
</feature>
<keyword evidence="2 5" id="KW-0812">Transmembrane</keyword>
<dbReference type="RefSeq" id="WP_380062384.1">
    <property type="nucleotide sequence ID" value="NZ_JBHSEI010000010.1"/>
</dbReference>
<evidence type="ECO:0000313" key="8">
    <source>
        <dbReference type="Proteomes" id="UP001595952"/>
    </source>
</evidence>
<evidence type="ECO:0000256" key="5">
    <source>
        <dbReference type="SAM" id="Phobius"/>
    </source>
</evidence>
<keyword evidence="8" id="KW-1185">Reference proteome</keyword>
<sequence length="438" mass="45473">MTALSPVPPRATAAPVSPWVLSAFWFGTAFHWLVILLSLVPANVVHFVGEARKGTFVGLLTVIGAVMALVIPPLVGAHSDRHGRRLPYLRLGVGVNLAGLVVMALAVSTLAGTAGFWVYVAGFLLVQFGNNFATAPYSALIPQLVPAAQRGRYSGAMGMLQAAGQLLGAVGALVVSLLHLPDAALYALVGAALLLPALVTIRGVGPVDGTVQAPAQQAPSPGSPSATEAAASAKESDSWLSLFSHQPFLWVFVTRALFALGQYSVQPFLQFYNRDVLGQGDPVRSNLFMLACIIVASIVSALIGGRLSDRVGRKPVIYAAGTTMAGAALLLLAAPSFGVALALAVVFGLGFGAFTSVDWALGSDAMPSERSFARDMGIWHVAFVAPQFIGGPQGALLDWGNAQGGNLGYTLVFGLAALFFVLGVVLVRRVPETRPGPA</sequence>
<dbReference type="PANTHER" id="PTHR23528:SF1">
    <property type="entry name" value="MAJOR FACILITATOR SUPERFAMILY (MFS) PROFILE DOMAIN-CONTAINING PROTEIN"/>
    <property type="match status" value="1"/>
</dbReference>
<dbReference type="EMBL" id="JBHSEI010000010">
    <property type="protein sequence ID" value="MFC4639394.1"/>
    <property type="molecule type" value="Genomic_DNA"/>
</dbReference>
<evidence type="ECO:0000313" key="7">
    <source>
        <dbReference type="EMBL" id="MFC4639394.1"/>
    </source>
</evidence>
<comment type="caution">
    <text evidence="7">The sequence shown here is derived from an EMBL/GenBank/DDBJ whole genome shotgun (WGS) entry which is preliminary data.</text>
</comment>
<accession>A0ABV9ID85</accession>
<feature type="transmembrane region" description="Helical" evidence="5">
    <location>
        <begin position="20"/>
        <end position="44"/>
    </location>
</feature>
<feature type="transmembrane region" description="Helical" evidence="5">
    <location>
        <begin position="56"/>
        <end position="76"/>
    </location>
</feature>
<dbReference type="PROSITE" id="PS50850">
    <property type="entry name" value="MFS"/>
    <property type="match status" value="1"/>
</dbReference>
<feature type="transmembrane region" description="Helical" evidence="5">
    <location>
        <begin position="183"/>
        <end position="201"/>
    </location>
</feature>
<feature type="transmembrane region" description="Helical" evidence="5">
    <location>
        <begin position="409"/>
        <end position="427"/>
    </location>
</feature>
<feature type="transmembrane region" description="Helical" evidence="5">
    <location>
        <begin position="153"/>
        <end position="177"/>
    </location>
</feature>
<gene>
    <name evidence="7" type="ORF">ACFO0D_13715</name>
</gene>
<keyword evidence="3 5" id="KW-1133">Transmembrane helix</keyword>
<dbReference type="Proteomes" id="UP001595952">
    <property type="component" value="Unassembled WGS sequence"/>
</dbReference>
<dbReference type="InterPro" id="IPR036259">
    <property type="entry name" value="MFS_trans_sf"/>
</dbReference>
<comment type="subcellular location">
    <subcellularLocation>
        <location evidence="1">Membrane</location>
        <topology evidence="1">Multi-pass membrane protein</topology>
    </subcellularLocation>
</comment>
<evidence type="ECO:0000259" key="6">
    <source>
        <dbReference type="PROSITE" id="PS50850"/>
    </source>
</evidence>
<protein>
    <submittedName>
        <fullName evidence="7">MFS transporter</fullName>
    </submittedName>
</protein>
<dbReference type="Pfam" id="PF07690">
    <property type="entry name" value="MFS_1"/>
    <property type="match status" value="1"/>
</dbReference>
<dbReference type="SUPFAM" id="SSF103473">
    <property type="entry name" value="MFS general substrate transporter"/>
    <property type="match status" value="1"/>
</dbReference>
<dbReference type="Gene3D" id="1.20.1250.20">
    <property type="entry name" value="MFS general substrate transporter like domains"/>
    <property type="match status" value="2"/>
</dbReference>
<dbReference type="PANTHER" id="PTHR23528">
    <property type="match status" value="1"/>
</dbReference>
<organism evidence="7 8">
    <name type="scientific">Deinococcus hohokamensis</name>
    <dbReference type="NCBI Taxonomy" id="309883"/>
    <lineage>
        <taxon>Bacteria</taxon>
        <taxon>Thermotogati</taxon>
        <taxon>Deinococcota</taxon>
        <taxon>Deinococci</taxon>
        <taxon>Deinococcales</taxon>
        <taxon>Deinococcaceae</taxon>
        <taxon>Deinococcus</taxon>
    </lineage>
</organism>
<feature type="domain" description="Major facilitator superfamily (MFS) profile" evidence="6">
    <location>
        <begin position="247"/>
        <end position="438"/>
    </location>
</feature>
<dbReference type="InterPro" id="IPR011701">
    <property type="entry name" value="MFS"/>
</dbReference>
<evidence type="ECO:0000256" key="4">
    <source>
        <dbReference type="ARBA" id="ARBA00023136"/>
    </source>
</evidence>
<evidence type="ECO:0000256" key="1">
    <source>
        <dbReference type="ARBA" id="ARBA00004141"/>
    </source>
</evidence>
<name>A0ABV9ID85_9DEIO</name>
<keyword evidence="4 5" id="KW-0472">Membrane</keyword>
<feature type="transmembrane region" description="Helical" evidence="5">
    <location>
        <begin position="340"/>
        <end position="360"/>
    </location>
</feature>
<proteinExistence type="predicted"/>
<feature type="transmembrane region" description="Helical" evidence="5">
    <location>
        <begin position="88"/>
        <end position="110"/>
    </location>
</feature>
<dbReference type="PROSITE" id="PS00216">
    <property type="entry name" value="SUGAR_TRANSPORT_1"/>
    <property type="match status" value="1"/>
</dbReference>
<dbReference type="InterPro" id="IPR020846">
    <property type="entry name" value="MFS_dom"/>
</dbReference>
<reference evidence="8" key="1">
    <citation type="journal article" date="2019" name="Int. J. Syst. Evol. Microbiol.">
        <title>The Global Catalogue of Microorganisms (GCM) 10K type strain sequencing project: providing services to taxonomists for standard genome sequencing and annotation.</title>
        <authorList>
            <consortium name="The Broad Institute Genomics Platform"/>
            <consortium name="The Broad Institute Genome Sequencing Center for Infectious Disease"/>
            <person name="Wu L."/>
            <person name="Ma J."/>
        </authorList>
    </citation>
    <scope>NUCLEOTIDE SEQUENCE [LARGE SCALE GENOMIC DNA]</scope>
    <source>
        <strain evidence="8">CCUG 55995</strain>
    </source>
</reference>